<dbReference type="OrthoDB" id="2921803at2759"/>
<dbReference type="eggNOG" id="ENOG502RAIM">
    <property type="taxonomic scope" value="Eukaryota"/>
</dbReference>
<gene>
    <name evidence="1" type="ORF">AURDEDRAFT_174238</name>
</gene>
<dbReference type="InterPro" id="IPR036047">
    <property type="entry name" value="F-box-like_dom_sf"/>
</dbReference>
<dbReference type="CDD" id="cd09917">
    <property type="entry name" value="F-box_SF"/>
    <property type="match status" value="1"/>
</dbReference>
<accession>J0WTJ0</accession>
<dbReference type="Proteomes" id="UP000006514">
    <property type="component" value="Unassembled WGS sequence"/>
</dbReference>
<reference evidence="2" key="1">
    <citation type="journal article" date="2012" name="Science">
        <title>The Paleozoic origin of enzymatic lignin decomposition reconstructed from 31 fungal genomes.</title>
        <authorList>
            <person name="Floudas D."/>
            <person name="Binder M."/>
            <person name="Riley R."/>
            <person name="Barry K."/>
            <person name="Blanchette R.A."/>
            <person name="Henrissat B."/>
            <person name="Martinez A.T."/>
            <person name="Otillar R."/>
            <person name="Spatafora J.W."/>
            <person name="Yadav J.S."/>
            <person name="Aerts A."/>
            <person name="Benoit I."/>
            <person name="Boyd A."/>
            <person name="Carlson A."/>
            <person name="Copeland A."/>
            <person name="Coutinho P.M."/>
            <person name="de Vries R.P."/>
            <person name="Ferreira P."/>
            <person name="Findley K."/>
            <person name="Foster B."/>
            <person name="Gaskell J."/>
            <person name="Glotzer D."/>
            <person name="Gorecki P."/>
            <person name="Heitman J."/>
            <person name="Hesse C."/>
            <person name="Hori C."/>
            <person name="Igarashi K."/>
            <person name="Jurgens J.A."/>
            <person name="Kallen N."/>
            <person name="Kersten P."/>
            <person name="Kohler A."/>
            <person name="Kuees U."/>
            <person name="Kumar T.K.A."/>
            <person name="Kuo A."/>
            <person name="LaButti K."/>
            <person name="Larrondo L.F."/>
            <person name="Lindquist E."/>
            <person name="Ling A."/>
            <person name="Lombard V."/>
            <person name="Lucas S."/>
            <person name="Lundell T."/>
            <person name="Martin R."/>
            <person name="McLaughlin D.J."/>
            <person name="Morgenstern I."/>
            <person name="Morin E."/>
            <person name="Murat C."/>
            <person name="Nagy L.G."/>
            <person name="Nolan M."/>
            <person name="Ohm R.A."/>
            <person name="Patyshakuliyeva A."/>
            <person name="Rokas A."/>
            <person name="Ruiz-Duenas F.J."/>
            <person name="Sabat G."/>
            <person name="Salamov A."/>
            <person name="Samejima M."/>
            <person name="Schmutz J."/>
            <person name="Slot J.C."/>
            <person name="St John F."/>
            <person name="Stenlid J."/>
            <person name="Sun H."/>
            <person name="Sun S."/>
            <person name="Syed K."/>
            <person name="Tsang A."/>
            <person name="Wiebenga A."/>
            <person name="Young D."/>
            <person name="Pisabarro A."/>
            <person name="Eastwood D.C."/>
            <person name="Martin F."/>
            <person name="Cullen D."/>
            <person name="Grigoriev I.V."/>
            <person name="Hibbett D.S."/>
        </authorList>
    </citation>
    <scope>NUCLEOTIDE SEQUENCE [LARGE SCALE GENOMIC DNA]</scope>
    <source>
        <strain evidence="2">TFB10046</strain>
    </source>
</reference>
<dbReference type="InParanoid" id="J0WTJ0"/>
<dbReference type="EMBL" id="JH687855">
    <property type="protein sequence ID" value="EJD36718.1"/>
    <property type="molecule type" value="Genomic_DNA"/>
</dbReference>
<sequence>MSAPRRLPPELTDRIIDFLWNDRTALRTCSLVCTAWRSASQYHLFSLLAFDSAPQDVERRLRGLRDSPHLLAHVRVLRFVDSGTLAWDRFARALYDMLPAVRPAGAAFIARQQHVIATLPFIAPPYASLQSLVLRGAIFGSAAHFALAVAPLRGLRHLEVDPLLLANDEPAIVRPQFDHACTVRVTLVDGRLAALAPWIEAGGRRGNVQLRALSAALRSENLGAFDTTLRSQADSLWMLRVTVPTLITAEFREAVCSSMSSCRVLRILIFDPEASIPDYDFIELIASVIRTAVHPARLVVNTAALCHVRHDGFGGMDWEQLDDAAFNAGMTTVQISADTPQEWNAQFETRARAALVNAMPRLARAGRLTFVPTRKTYTA</sequence>
<evidence type="ECO:0008006" key="3">
    <source>
        <dbReference type="Google" id="ProtNLM"/>
    </source>
</evidence>
<evidence type="ECO:0000313" key="1">
    <source>
        <dbReference type="EMBL" id="EJD36718.1"/>
    </source>
</evidence>
<dbReference type="KEGG" id="adl:AURDEDRAFT_174238"/>
<name>J0WTJ0_AURST</name>
<organism evidence="1 2">
    <name type="scientific">Auricularia subglabra (strain TFB-10046 / SS5)</name>
    <name type="common">White-rot fungus</name>
    <name type="synonym">Auricularia delicata (strain TFB10046)</name>
    <dbReference type="NCBI Taxonomy" id="717982"/>
    <lineage>
        <taxon>Eukaryota</taxon>
        <taxon>Fungi</taxon>
        <taxon>Dikarya</taxon>
        <taxon>Basidiomycota</taxon>
        <taxon>Agaricomycotina</taxon>
        <taxon>Agaricomycetes</taxon>
        <taxon>Auriculariales</taxon>
        <taxon>Auriculariaceae</taxon>
        <taxon>Auricularia</taxon>
    </lineage>
</organism>
<proteinExistence type="predicted"/>
<keyword evidence="2" id="KW-1185">Reference proteome</keyword>
<protein>
    <recommendedName>
        <fullName evidence="3">F-box domain-containing protein</fullName>
    </recommendedName>
</protein>
<evidence type="ECO:0000313" key="2">
    <source>
        <dbReference type="Proteomes" id="UP000006514"/>
    </source>
</evidence>
<dbReference type="SUPFAM" id="SSF81383">
    <property type="entry name" value="F-box domain"/>
    <property type="match status" value="1"/>
</dbReference>
<dbReference type="AlphaFoldDB" id="J0WTJ0"/>